<gene>
    <name evidence="3" type="ORF">HYG81_05785</name>
</gene>
<dbReference type="EMBL" id="CP059154">
    <property type="protein sequence ID" value="QLK27118.1"/>
    <property type="molecule type" value="Genomic_DNA"/>
</dbReference>
<keyword evidence="4" id="KW-1185">Reference proteome</keyword>
<dbReference type="Pfam" id="PF25930">
    <property type="entry name" value="DUF7975"/>
    <property type="match status" value="1"/>
</dbReference>
<dbReference type="Proteomes" id="UP000510869">
    <property type="component" value="Chromosome"/>
</dbReference>
<evidence type="ECO:0000256" key="1">
    <source>
        <dbReference type="SAM" id="MobiDB-lite"/>
    </source>
</evidence>
<evidence type="ECO:0000313" key="4">
    <source>
        <dbReference type="Proteomes" id="UP000510869"/>
    </source>
</evidence>
<dbReference type="GeneID" id="56142696"/>
<accession>A0A7D6CQ73</accession>
<dbReference type="OrthoDB" id="193911at2157"/>
<dbReference type="AlphaFoldDB" id="A0A7D6CQ73"/>
<dbReference type="RefSeq" id="WP_180842282.1">
    <property type="nucleotide sequence ID" value="NZ_CP059154.1"/>
</dbReference>
<organism evidence="3 4">
    <name type="scientific">Natrinema zhouii</name>
    <dbReference type="NCBI Taxonomy" id="1710539"/>
    <lineage>
        <taxon>Archaea</taxon>
        <taxon>Methanobacteriati</taxon>
        <taxon>Methanobacteriota</taxon>
        <taxon>Stenosarchaea group</taxon>
        <taxon>Halobacteria</taxon>
        <taxon>Halobacteriales</taxon>
        <taxon>Natrialbaceae</taxon>
        <taxon>Natrinema</taxon>
    </lineage>
</organism>
<reference evidence="3 4" key="1">
    <citation type="submission" date="2020-07" db="EMBL/GenBank/DDBJ databases">
        <title>Natrinema (YPL30) sp. nov. and Haloterrigena xxxxxx (YPL8) sp. nov., isolated from a salt mine.</title>
        <authorList>
            <person name="Cui H."/>
        </authorList>
    </citation>
    <scope>NUCLEOTIDE SEQUENCE [LARGE SCALE GENOMIC DNA]</scope>
    <source>
        <strain evidence="3 4">YPL13</strain>
    </source>
</reference>
<dbReference type="InterPro" id="IPR058281">
    <property type="entry name" value="DUF7975"/>
</dbReference>
<evidence type="ECO:0000313" key="3">
    <source>
        <dbReference type="EMBL" id="QLK27118.1"/>
    </source>
</evidence>
<feature type="region of interest" description="Disordered" evidence="1">
    <location>
        <begin position="40"/>
        <end position="65"/>
    </location>
</feature>
<protein>
    <recommendedName>
        <fullName evidence="2">DUF7975 domain-containing protein</fullName>
    </recommendedName>
</protein>
<dbReference type="KEGG" id="nay:HYG81_05785"/>
<proteinExistence type="predicted"/>
<name>A0A7D6CQ73_9EURY</name>
<feature type="domain" description="DUF7975" evidence="2">
    <location>
        <begin position="1"/>
        <end position="154"/>
    </location>
</feature>
<evidence type="ECO:0000259" key="2">
    <source>
        <dbReference type="Pfam" id="PF25930"/>
    </source>
</evidence>
<sequence length="154" mass="16809">MTRFDAAEPAERRKLYVDAIAAHRERGSAFLTLEADDAIPEAETDAGDEAKTALETEGESDDASAAELGVPWVQFGDGTVNLDCTDAELETLKTVLGEFPAFKIDELLRPEEAAGVNARISAKADSNRIAQFVDDVFLEVYDLPSEFRVWAVEV</sequence>